<evidence type="ECO:0000256" key="2">
    <source>
        <dbReference type="ARBA" id="ARBA00023002"/>
    </source>
</evidence>
<comment type="caution">
    <text evidence="4">The sequence shown here is derived from an EMBL/GenBank/DDBJ whole genome shotgun (WGS) entry which is preliminary data.</text>
</comment>
<dbReference type="InterPro" id="IPR036291">
    <property type="entry name" value="NAD(P)-bd_dom_sf"/>
</dbReference>
<reference evidence="4 5" key="1">
    <citation type="submission" date="2019-07" db="EMBL/GenBank/DDBJ databases">
        <authorList>
            <person name="Kim J."/>
        </authorList>
    </citation>
    <scope>NUCLEOTIDE SEQUENCE [LARGE SCALE GENOMIC DNA]</scope>
    <source>
        <strain evidence="4 5">G13</strain>
    </source>
</reference>
<comment type="similarity">
    <text evidence="3">Belongs to the short-chain dehydrogenases/reductases (SDR) family.</text>
</comment>
<keyword evidence="2" id="KW-0560">Oxidoreductase</keyword>
<dbReference type="EMBL" id="VNJJ01000001">
    <property type="protein sequence ID" value="TVY04221.1"/>
    <property type="molecule type" value="Genomic_DNA"/>
</dbReference>
<dbReference type="SUPFAM" id="SSF51735">
    <property type="entry name" value="NAD(P)-binding Rossmann-fold domains"/>
    <property type="match status" value="1"/>
</dbReference>
<keyword evidence="5" id="KW-1185">Reference proteome</keyword>
<dbReference type="GO" id="GO:0016491">
    <property type="term" value="F:oxidoreductase activity"/>
    <property type="evidence" value="ECO:0007669"/>
    <property type="project" value="UniProtKB-KW"/>
</dbReference>
<dbReference type="InterPro" id="IPR002347">
    <property type="entry name" value="SDR_fam"/>
</dbReference>
<sequence>MSKSICITGADRGLGFELTLNFLERGYTVYAGKYLAEWKDLDGLAERYGDRIVPVQMDVSNDDSVKSVGAFISERTDKLDMLINNAGILLDRDATVYDDLNFDNMLKEYNVNSIGPLRMTQALARLLMNSDSKLIVNISSEAGQIQQPEREGWYGYCMSKAALNIQSNILHNHLKKEGGRVIAIYPGWMQTYMNGKLDTSAELTSKQAATYIADTIVRLGAEELGDRPLFVNNIGEQMEW</sequence>
<dbReference type="AlphaFoldDB" id="A0A559JWF6"/>
<dbReference type="Gene3D" id="3.40.50.720">
    <property type="entry name" value="NAD(P)-binding Rossmann-like Domain"/>
    <property type="match status" value="1"/>
</dbReference>
<dbReference type="PANTHER" id="PTHR43544">
    <property type="entry name" value="SHORT-CHAIN DEHYDROGENASE/REDUCTASE"/>
    <property type="match status" value="1"/>
</dbReference>
<evidence type="ECO:0000256" key="1">
    <source>
        <dbReference type="ARBA" id="ARBA00022857"/>
    </source>
</evidence>
<dbReference type="GO" id="GO:0005737">
    <property type="term" value="C:cytoplasm"/>
    <property type="evidence" value="ECO:0007669"/>
    <property type="project" value="TreeGrafter"/>
</dbReference>
<gene>
    <name evidence="4" type="ORF">FPZ45_01070</name>
</gene>
<evidence type="ECO:0000313" key="5">
    <source>
        <dbReference type="Proteomes" id="UP000316330"/>
    </source>
</evidence>
<dbReference type="RefSeq" id="WP_144697499.1">
    <property type="nucleotide sequence ID" value="NZ_VNJJ01000001.1"/>
</dbReference>
<accession>A0A559JWF6</accession>
<dbReference type="PRINTS" id="PR00080">
    <property type="entry name" value="SDRFAMILY"/>
</dbReference>
<dbReference type="Proteomes" id="UP000316330">
    <property type="component" value="Unassembled WGS sequence"/>
</dbReference>
<proteinExistence type="inferred from homology"/>
<name>A0A559JWF6_9BACL</name>
<dbReference type="InterPro" id="IPR051468">
    <property type="entry name" value="Fungal_SecMetab_SDRs"/>
</dbReference>
<dbReference type="PRINTS" id="PR00081">
    <property type="entry name" value="GDHRDH"/>
</dbReference>
<evidence type="ECO:0000313" key="4">
    <source>
        <dbReference type="EMBL" id="TVY04221.1"/>
    </source>
</evidence>
<dbReference type="PANTHER" id="PTHR43544:SF7">
    <property type="entry name" value="NADB-LER2"/>
    <property type="match status" value="1"/>
</dbReference>
<dbReference type="Pfam" id="PF00106">
    <property type="entry name" value="adh_short"/>
    <property type="match status" value="1"/>
</dbReference>
<keyword evidence="1" id="KW-0521">NADP</keyword>
<dbReference type="OrthoDB" id="5786478at2"/>
<organism evidence="4 5">
    <name type="scientific">Cohnella terricola</name>
    <dbReference type="NCBI Taxonomy" id="1289167"/>
    <lineage>
        <taxon>Bacteria</taxon>
        <taxon>Bacillati</taxon>
        <taxon>Bacillota</taxon>
        <taxon>Bacilli</taxon>
        <taxon>Bacillales</taxon>
        <taxon>Paenibacillaceae</taxon>
        <taxon>Cohnella</taxon>
    </lineage>
</organism>
<evidence type="ECO:0000256" key="3">
    <source>
        <dbReference type="RuleBase" id="RU000363"/>
    </source>
</evidence>
<protein>
    <submittedName>
        <fullName evidence="4">SDR family NAD(P)-dependent oxidoreductase</fullName>
    </submittedName>
</protein>